<comment type="caution">
    <text evidence="3">The sequence shown here is derived from an EMBL/GenBank/DDBJ whole genome shotgun (WGS) entry which is preliminary data.</text>
</comment>
<dbReference type="ESTHER" id="9pseu-a0a5n0ukx9">
    <property type="family name" value="Esterase_phb"/>
</dbReference>
<name>A0A5N0UKX9_9PSEU</name>
<dbReference type="SUPFAM" id="SSF53474">
    <property type="entry name" value="alpha/beta-Hydrolases"/>
    <property type="match status" value="1"/>
</dbReference>
<dbReference type="PANTHER" id="PTHR43037">
    <property type="entry name" value="UNNAMED PRODUCT-RELATED"/>
    <property type="match status" value="1"/>
</dbReference>
<keyword evidence="1" id="KW-0732">Signal</keyword>
<evidence type="ECO:0000313" key="3">
    <source>
        <dbReference type="EMBL" id="KAA9148130.1"/>
    </source>
</evidence>
<protein>
    <recommendedName>
        <fullName evidence="2">Phospholipase/carboxylesterase/thioesterase domain-containing protein</fullName>
    </recommendedName>
</protein>
<dbReference type="EMBL" id="VMNW02000176">
    <property type="protein sequence ID" value="KAA9148130.1"/>
    <property type="molecule type" value="Genomic_DNA"/>
</dbReference>
<feature type="domain" description="Phospholipase/carboxylesterase/thioesterase" evidence="2">
    <location>
        <begin position="113"/>
        <end position="178"/>
    </location>
</feature>
<dbReference type="OrthoDB" id="9767239at2"/>
<keyword evidence="4" id="KW-1185">Reference proteome</keyword>
<organism evidence="3 4">
    <name type="scientific">Amycolatopsis acidicola</name>
    <dbReference type="NCBI Taxonomy" id="2596893"/>
    <lineage>
        <taxon>Bacteria</taxon>
        <taxon>Bacillati</taxon>
        <taxon>Actinomycetota</taxon>
        <taxon>Actinomycetes</taxon>
        <taxon>Pseudonocardiales</taxon>
        <taxon>Pseudonocardiaceae</taxon>
        <taxon>Amycolatopsis</taxon>
    </lineage>
</organism>
<accession>A0A5N0UKX9</accession>
<dbReference type="GO" id="GO:0016787">
    <property type="term" value="F:hydrolase activity"/>
    <property type="evidence" value="ECO:0007669"/>
    <property type="project" value="InterPro"/>
</dbReference>
<evidence type="ECO:0000259" key="2">
    <source>
        <dbReference type="Pfam" id="PF02230"/>
    </source>
</evidence>
<evidence type="ECO:0000256" key="1">
    <source>
        <dbReference type="ARBA" id="ARBA00022729"/>
    </source>
</evidence>
<dbReference type="Gene3D" id="3.40.50.1820">
    <property type="entry name" value="alpha/beta hydrolase"/>
    <property type="match status" value="1"/>
</dbReference>
<reference evidence="3" key="1">
    <citation type="submission" date="2019-09" db="EMBL/GenBank/DDBJ databases">
        <authorList>
            <person name="Teo W.F.A."/>
            <person name="Duangmal K."/>
        </authorList>
    </citation>
    <scope>NUCLEOTIDE SEQUENCE [LARGE SCALE GENOMIC DNA]</scope>
    <source>
        <strain evidence="3">K81G1</strain>
    </source>
</reference>
<proteinExistence type="predicted"/>
<sequence>MTTLEQVQVQGRTRTLTVVGPCEPAPGSPAVLVFHGSNQSAAKFRAFSGGQFDRYAEGGAVVAYLDGYRAHWNDARVSTSFHARRDGIDDVAFARAVFALLARKYGTAEQYAIGYSNGGQLVIRLAHEIPGELAGIALLSATQPAPENFAPDSPRSRPLPAILFHGTKDPLVPYDGGVASMWGFRPRGLGLSAPETAAYYAERNGITAAPTSRRLTDSVERLDYRQEGTPPVSLVTVHGGGHTVPGPKKAPRIMGRTTTEVQAADLVAEFFGLST</sequence>
<dbReference type="PANTHER" id="PTHR43037:SF1">
    <property type="entry name" value="BLL1128 PROTEIN"/>
    <property type="match status" value="1"/>
</dbReference>
<dbReference type="Pfam" id="PF02230">
    <property type="entry name" value="Abhydrolase_2"/>
    <property type="match status" value="1"/>
</dbReference>
<evidence type="ECO:0000313" key="4">
    <source>
        <dbReference type="Proteomes" id="UP000319769"/>
    </source>
</evidence>
<dbReference type="InterPro" id="IPR003140">
    <property type="entry name" value="PLipase/COase/thioEstase"/>
</dbReference>
<dbReference type="InterPro" id="IPR029058">
    <property type="entry name" value="AB_hydrolase_fold"/>
</dbReference>
<dbReference type="RefSeq" id="WP_144762018.1">
    <property type="nucleotide sequence ID" value="NZ_VMNW02000176.1"/>
</dbReference>
<dbReference type="InterPro" id="IPR050955">
    <property type="entry name" value="Plant_Biomass_Hydrol_Est"/>
</dbReference>
<dbReference type="AlphaFoldDB" id="A0A5N0UKX9"/>
<dbReference type="Proteomes" id="UP000319769">
    <property type="component" value="Unassembled WGS sequence"/>
</dbReference>
<gene>
    <name evidence="3" type="ORF">FPZ12_045120</name>
</gene>